<evidence type="ECO:0000313" key="1">
    <source>
        <dbReference type="EMBL" id="KAE9404270.1"/>
    </source>
</evidence>
<dbReference type="AlphaFoldDB" id="A0A6A4I2T0"/>
<protein>
    <recommendedName>
        <fullName evidence="3">F-box domain-containing protein</fullName>
    </recommendedName>
</protein>
<organism evidence="1 2">
    <name type="scientific">Gymnopus androsaceus JB14</name>
    <dbReference type="NCBI Taxonomy" id="1447944"/>
    <lineage>
        <taxon>Eukaryota</taxon>
        <taxon>Fungi</taxon>
        <taxon>Dikarya</taxon>
        <taxon>Basidiomycota</taxon>
        <taxon>Agaricomycotina</taxon>
        <taxon>Agaricomycetes</taxon>
        <taxon>Agaricomycetidae</taxon>
        <taxon>Agaricales</taxon>
        <taxon>Marasmiineae</taxon>
        <taxon>Omphalotaceae</taxon>
        <taxon>Gymnopus</taxon>
    </lineage>
</organism>
<keyword evidence="2" id="KW-1185">Reference proteome</keyword>
<dbReference type="EMBL" id="ML769418">
    <property type="protein sequence ID" value="KAE9404270.1"/>
    <property type="molecule type" value="Genomic_DNA"/>
</dbReference>
<name>A0A6A4I2T0_9AGAR</name>
<reference evidence="1" key="1">
    <citation type="journal article" date="2019" name="Environ. Microbiol.">
        <title>Fungal ecological strategies reflected in gene transcription - a case study of two litter decomposers.</title>
        <authorList>
            <person name="Barbi F."/>
            <person name="Kohler A."/>
            <person name="Barry K."/>
            <person name="Baskaran P."/>
            <person name="Daum C."/>
            <person name="Fauchery L."/>
            <person name="Ihrmark K."/>
            <person name="Kuo A."/>
            <person name="LaButti K."/>
            <person name="Lipzen A."/>
            <person name="Morin E."/>
            <person name="Grigoriev I.V."/>
            <person name="Henrissat B."/>
            <person name="Lindahl B."/>
            <person name="Martin F."/>
        </authorList>
    </citation>
    <scope>NUCLEOTIDE SEQUENCE</scope>
    <source>
        <strain evidence="1">JB14</strain>
    </source>
</reference>
<accession>A0A6A4I2T0</accession>
<evidence type="ECO:0000313" key="2">
    <source>
        <dbReference type="Proteomes" id="UP000799118"/>
    </source>
</evidence>
<dbReference type="Gene3D" id="3.80.10.10">
    <property type="entry name" value="Ribonuclease Inhibitor"/>
    <property type="match status" value="1"/>
</dbReference>
<gene>
    <name evidence="1" type="ORF">BT96DRAFT_434273</name>
</gene>
<evidence type="ECO:0008006" key="3">
    <source>
        <dbReference type="Google" id="ProtNLM"/>
    </source>
</evidence>
<proteinExistence type="predicted"/>
<dbReference type="SUPFAM" id="SSF52047">
    <property type="entry name" value="RNI-like"/>
    <property type="match status" value="1"/>
</dbReference>
<dbReference type="InterPro" id="IPR032675">
    <property type="entry name" value="LRR_dom_sf"/>
</dbReference>
<dbReference type="Proteomes" id="UP000799118">
    <property type="component" value="Unassembled WGS sequence"/>
</dbReference>
<sequence>MEIILEVRHKIRSLDLRGEYPLVPFFRLPNSSLPLLEDLSLEIVDGWSGGARDVLRYFPHKAQTFSSTPLLRSVTIMDGCRSVALAASLALPFEQMTSLHVDFDGAQFDPAEHYVDILQRCKNLVELVILLPKYDDEDYTGFSSDLLIVLSALESLSILYVDVGVQDLTAILSLFPTIKSFRIENLGLIVNPLLRALTWTKGLRPFPSELTPMVLSRWWSDSERGINGNDADEPCRLQTAVLHDFQFAEDITRISGLPGLIVDFEPSEIRH</sequence>